<dbReference type="Proteomes" id="UP000505077">
    <property type="component" value="Unassembled WGS sequence"/>
</dbReference>
<evidence type="ECO:0000256" key="2">
    <source>
        <dbReference type="SAM" id="Phobius"/>
    </source>
</evidence>
<gene>
    <name evidence="3" type="ORF">ZNDK_0931</name>
</gene>
<reference evidence="3 4" key="1">
    <citation type="journal article" date="2020" name="ISME J.">
        <title>Parallel Reductive Genome Evolution in Desulfovibrio Ectosymbionts Independently Acquired by Trichonympha Protists in the Termite Gut.</title>
        <authorList>
            <person name="Takeuchi M."/>
            <person name="Kuwahara H."/>
            <person name="Murakami T."/>
            <person name="Takahashi K."/>
            <person name="Kajitani R."/>
            <person name="Toyoda A."/>
            <person name="Itoh T."/>
            <person name="Ohkuma M."/>
            <person name="Hongoh Y."/>
        </authorList>
    </citation>
    <scope>NUCLEOTIDE SEQUENCE [LARGE SCALE GENOMIC DNA]</scope>
    <source>
        <strain evidence="3">ZnDsv-02</strain>
    </source>
</reference>
<dbReference type="AlphaFoldDB" id="A0A6L2R6H7"/>
<keyword evidence="2" id="KW-0812">Transmembrane</keyword>
<feature type="transmembrane region" description="Helical" evidence="2">
    <location>
        <begin position="17"/>
        <end position="38"/>
    </location>
</feature>
<accession>A0A6L2R6H7</accession>
<protein>
    <submittedName>
        <fullName evidence="3">Uncharacterized protein</fullName>
    </submittedName>
</protein>
<dbReference type="EMBL" id="BLLL01000010">
    <property type="protein sequence ID" value="GFH63160.1"/>
    <property type="molecule type" value="Genomic_DNA"/>
</dbReference>
<proteinExistence type="predicted"/>
<keyword evidence="2" id="KW-1133">Transmembrane helix</keyword>
<feature type="compositionally biased region" description="Basic and acidic residues" evidence="1">
    <location>
        <begin position="107"/>
        <end position="126"/>
    </location>
</feature>
<name>A0A6L2R6H7_9BACT</name>
<organism evidence="3 4">
    <name type="scientific">Candidatus Desulfovibrio kirbyi</name>
    <dbReference type="NCBI Taxonomy" id="2696086"/>
    <lineage>
        <taxon>Bacteria</taxon>
        <taxon>Pseudomonadati</taxon>
        <taxon>Thermodesulfobacteriota</taxon>
        <taxon>Desulfovibrionia</taxon>
        <taxon>Desulfovibrionales</taxon>
        <taxon>Desulfovibrionaceae</taxon>
        <taxon>Desulfovibrio</taxon>
    </lineage>
</organism>
<evidence type="ECO:0000256" key="1">
    <source>
        <dbReference type="SAM" id="MobiDB-lite"/>
    </source>
</evidence>
<sequence>MNAGCVRVARFVLPGSAVFWIFLFFSFFFLAGSVPVAAPAKKNLHAPAWVFEKSADRAAALWHEGVRVQDIRDRAMSGKTANTDSGVAPAPDALGKRKKQQPLGFEMRNETSDWREATPEETARPDESLPIENRYVVRAFADVDASENLSINVGPELILKDEQHQIGKTDKQPDSSLGVGMGFKFDF</sequence>
<comment type="caution">
    <text evidence="3">The sequence shown here is derived from an EMBL/GenBank/DDBJ whole genome shotgun (WGS) entry which is preliminary data.</text>
</comment>
<keyword evidence="2" id="KW-0472">Membrane</keyword>
<feature type="region of interest" description="Disordered" evidence="1">
    <location>
        <begin position="77"/>
        <end position="126"/>
    </location>
</feature>
<evidence type="ECO:0000313" key="4">
    <source>
        <dbReference type="Proteomes" id="UP000505077"/>
    </source>
</evidence>
<evidence type="ECO:0000313" key="3">
    <source>
        <dbReference type="EMBL" id="GFH63160.1"/>
    </source>
</evidence>